<dbReference type="KEGG" id="kox:KOX_24340"/>
<dbReference type="Proteomes" id="UP000007843">
    <property type="component" value="Chromosome"/>
</dbReference>
<organism evidence="1 2">
    <name type="scientific">Klebsiella michiganensis (strain ATCC 8724 / DSM 4798 / JCM 20051 / NBRC 3318 / NRRL B-199 / KCTC 1686 / BUCSAV 143 / CCM 1901)</name>
    <dbReference type="NCBI Taxonomy" id="1006551"/>
    <lineage>
        <taxon>Bacteria</taxon>
        <taxon>Pseudomonadati</taxon>
        <taxon>Pseudomonadota</taxon>
        <taxon>Gammaproteobacteria</taxon>
        <taxon>Enterobacterales</taxon>
        <taxon>Enterobacteriaceae</taxon>
        <taxon>Klebsiella/Raoultella group</taxon>
        <taxon>Klebsiella</taxon>
    </lineage>
</organism>
<dbReference type="EMBL" id="CP003218">
    <property type="protein sequence ID" value="AEX06583.1"/>
    <property type="molecule type" value="Genomic_DNA"/>
</dbReference>
<evidence type="ECO:0000313" key="2">
    <source>
        <dbReference type="Proteomes" id="UP000007843"/>
    </source>
</evidence>
<name>A0A0H3HGH6_KLEM8</name>
<gene>
    <name evidence="1" type="ordered locus">KOX_24340</name>
</gene>
<evidence type="ECO:0000313" key="1">
    <source>
        <dbReference type="EMBL" id="AEX06583.1"/>
    </source>
</evidence>
<dbReference type="AlphaFoldDB" id="A0A0H3HGH6"/>
<protein>
    <submittedName>
        <fullName evidence="1">Uncharacterized protein</fullName>
    </submittedName>
</protein>
<reference evidence="1 2" key="1">
    <citation type="journal article" date="2012" name="J. Bacteriol.">
        <title>Complete genome sequence of Klebsiella oxytoca KCTC 1686, used in production of 2,3-butanediol.</title>
        <authorList>
            <person name="Shin S.H."/>
            <person name="Kim S."/>
            <person name="Kim J.Y."/>
            <person name="Lee S."/>
            <person name="Um Y."/>
            <person name="Oh M.K."/>
            <person name="Kim Y.R."/>
            <person name="Lee J."/>
            <person name="Yang K.S."/>
        </authorList>
    </citation>
    <scope>NUCLEOTIDE SEQUENCE [LARGE SCALE GENOMIC DNA]</scope>
    <source>
        <strain evidence="2">ATCC 8724 / DSM 4798 / JCM 20051 / NBRC 3318 / NRRL B-199 / KCTC 1686</strain>
    </source>
</reference>
<accession>A0A0H3HGH6</accession>
<proteinExistence type="predicted"/>
<sequence length="32" mass="3223">MSVLVLENFVFEEPDGSSGDTLVAAAALGALV</sequence>
<dbReference type="HOGENOM" id="CLU_3389872_0_0_6"/>